<keyword evidence="6 12" id="KW-0472">Membrane</keyword>
<dbReference type="PROSITE" id="PS51257">
    <property type="entry name" value="PROKAR_LIPOPROTEIN"/>
    <property type="match status" value="1"/>
</dbReference>
<dbReference type="GO" id="GO:0042130">
    <property type="term" value="P:negative regulation of T cell proliferation"/>
    <property type="evidence" value="ECO:0007669"/>
    <property type="project" value="TreeGrafter"/>
</dbReference>
<evidence type="ECO:0000313" key="16">
    <source>
        <dbReference type="Proteomes" id="UP000823561"/>
    </source>
</evidence>
<evidence type="ECO:0000256" key="3">
    <source>
        <dbReference type="ARBA" id="ARBA00022692"/>
    </source>
</evidence>
<keyword evidence="4 13" id="KW-0732">Signal</keyword>
<dbReference type="GO" id="GO:0009897">
    <property type="term" value="C:external side of plasma membrane"/>
    <property type="evidence" value="ECO:0007669"/>
    <property type="project" value="TreeGrafter"/>
</dbReference>
<name>A0AAV6HBY9_9TELE</name>
<dbReference type="EMBL" id="JADWDJ010000003">
    <property type="protein sequence ID" value="KAG5283512.1"/>
    <property type="molecule type" value="Genomic_DNA"/>
</dbReference>
<sequence>MTRCTVMWLRIVTFLTGLLIGCLANQSTVQTFVGMNVLLPCSCGENRGRIVWETKKKTETLVCHEYTADKDSAGDPQFTNRTHLFRSETGNCSLQLFGVTVADEGQYTCSTFKPYRTHQTINLKVMANYAASCTNKSSSGELVCEASGGYPKGKIYWQRDSQRIPSVPFSSHRDASSLLYNLTSNLKESRGYAECVLEIPGQTITINCSEITISPSTGEHNVTIGVPIGVIFILIAALAVCVLHVYCRKRKTMEGTGGAGSGNGNETDGTEESPLQEVEGKDPVQTEFTNERET</sequence>
<feature type="signal peptide" evidence="13">
    <location>
        <begin position="1"/>
        <end position="24"/>
    </location>
</feature>
<evidence type="ECO:0000256" key="5">
    <source>
        <dbReference type="ARBA" id="ARBA00022989"/>
    </source>
</evidence>
<dbReference type="PROSITE" id="PS50835">
    <property type="entry name" value="IG_LIKE"/>
    <property type="match status" value="1"/>
</dbReference>
<keyword evidence="3 12" id="KW-0812">Transmembrane</keyword>
<keyword evidence="16" id="KW-1185">Reference proteome</keyword>
<gene>
    <name evidence="15" type="ORF">AALO_G00042890</name>
</gene>
<evidence type="ECO:0000256" key="13">
    <source>
        <dbReference type="SAM" id="SignalP"/>
    </source>
</evidence>
<evidence type="ECO:0000256" key="4">
    <source>
        <dbReference type="ARBA" id="ARBA00022729"/>
    </source>
</evidence>
<evidence type="ECO:0000256" key="10">
    <source>
        <dbReference type="ARBA" id="ARBA00023319"/>
    </source>
</evidence>
<evidence type="ECO:0000256" key="11">
    <source>
        <dbReference type="SAM" id="MobiDB-lite"/>
    </source>
</evidence>
<accession>A0AAV6HBY9</accession>
<evidence type="ECO:0000259" key="14">
    <source>
        <dbReference type="PROSITE" id="PS50835"/>
    </source>
</evidence>
<dbReference type="AlphaFoldDB" id="A0AAV6HBY9"/>
<dbReference type="Gene3D" id="2.60.40.10">
    <property type="entry name" value="Immunoglobulins"/>
    <property type="match status" value="2"/>
</dbReference>
<comment type="subcellular location">
    <subcellularLocation>
        <location evidence="1">Cell membrane</location>
        <topology evidence="1">Single-pass type I membrane protein</topology>
    </subcellularLocation>
</comment>
<keyword evidence="2" id="KW-1003">Cell membrane</keyword>
<feature type="region of interest" description="Disordered" evidence="11">
    <location>
        <begin position="254"/>
        <end position="294"/>
    </location>
</feature>
<evidence type="ECO:0000256" key="7">
    <source>
        <dbReference type="ARBA" id="ARBA00023157"/>
    </source>
</evidence>
<dbReference type="Proteomes" id="UP000823561">
    <property type="component" value="Chromosome 3"/>
</dbReference>
<keyword evidence="10" id="KW-0393">Immunoglobulin domain</keyword>
<keyword evidence="7" id="KW-1015">Disulfide bond</keyword>
<feature type="chain" id="PRO_5043697603" description="Ig-like domain-containing protein" evidence="13">
    <location>
        <begin position="25"/>
        <end position="294"/>
    </location>
</feature>
<evidence type="ECO:0000256" key="8">
    <source>
        <dbReference type="ARBA" id="ARBA00023170"/>
    </source>
</evidence>
<evidence type="ECO:0000256" key="12">
    <source>
        <dbReference type="SAM" id="Phobius"/>
    </source>
</evidence>
<dbReference type="GO" id="GO:0007166">
    <property type="term" value="P:cell surface receptor signaling pathway"/>
    <property type="evidence" value="ECO:0007669"/>
    <property type="project" value="TreeGrafter"/>
</dbReference>
<evidence type="ECO:0000313" key="15">
    <source>
        <dbReference type="EMBL" id="KAG5283512.1"/>
    </source>
</evidence>
<dbReference type="InterPro" id="IPR013106">
    <property type="entry name" value="Ig_V-set"/>
</dbReference>
<feature type="transmembrane region" description="Helical" evidence="12">
    <location>
        <begin position="224"/>
        <end position="246"/>
    </location>
</feature>
<feature type="compositionally biased region" description="Basic and acidic residues" evidence="11">
    <location>
        <begin position="278"/>
        <end position="294"/>
    </location>
</feature>
<dbReference type="PANTHER" id="PTHR25466:SF14">
    <property type="entry name" value="BUTYROPHILIN SUBFAMILY 2 MEMBER A2-LIKE-RELATED"/>
    <property type="match status" value="1"/>
</dbReference>
<dbReference type="GO" id="GO:0006955">
    <property type="term" value="P:immune response"/>
    <property type="evidence" value="ECO:0007669"/>
    <property type="project" value="TreeGrafter"/>
</dbReference>
<dbReference type="Pfam" id="PF07686">
    <property type="entry name" value="V-set"/>
    <property type="match status" value="1"/>
</dbReference>
<dbReference type="PANTHER" id="PTHR25466">
    <property type="entry name" value="T-LYMPHOCYTE ACTIVATION ANTIGEN"/>
    <property type="match status" value="1"/>
</dbReference>
<evidence type="ECO:0000256" key="2">
    <source>
        <dbReference type="ARBA" id="ARBA00022475"/>
    </source>
</evidence>
<dbReference type="InterPro" id="IPR007110">
    <property type="entry name" value="Ig-like_dom"/>
</dbReference>
<keyword evidence="9" id="KW-0325">Glycoprotein</keyword>
<feature type="domain" description="Ig-like" evidence="14">
    <location>
        <begin position="114"/>
        <end position="205"/>
    </location>
</feature>
<proteinExistence type="predicted"/>
<evidence type="ECO:0000256" key="6">
    <source>
        <dbReference type="ARBA" id="ARBA00023136"/>
    </source>
</evidence>
<organism evidence="15 16">
    <name type="scientific">Alosa alosa</name>
    <name type="common">allis shad</name>
    <dbReference type="NCBI Taxonomy" id="278164"/>
    <lineage>
        <taxon>Eukaryota</taxon>
        <taxon>Metazoa</taxon>
        <taxon>Chordata</taxon>
        <taxon>Craniata</taxon>
        <taxon>Vertebrata</taxon>
        <taxon>Euteleostomi</taxon>
        <taxon>Actinopterygii</taxon>
        <taxon>Neopterygii</taxon>
        <taxon>Teleostei</taxon>
        <taxon>Clupei</taxon>
        <taxon>Clupeiformes</taxon>
        <taxon>Clupeoidei</taxon>
        <taxon>Clupeidae</taxon>
        <taxon>Alosa</taxon>
    </lineage>
</organism>
<protein>
    <recommendedName>
        <fullName evidence="14">Ig-like domain-containing protein</fullName>
    </recommendedName>
</protein>
<dbReference type="GO" id="GO:0031295">
    <property type="term" value="P:T cell costimulation"/>
    <property type="evidence" value="ECO:0007669"/>
    <property type="project" value="TreeGrafter"/>
</dbReference>
<keyword evidence="8" id="KW-0675">Receptor</keyword>
<dbReference type="GO" id="GO:0071222">
    <property type="term" value="P:cellular response to lipopolysaccharide"/>
    <property type="evidence" value="ECO:0007669"/>
    <property type="project" value="TreeGrafter"/>
</dbReference>
<evidence type="ECO:0000256" key="1">
    <source>
        <dbReference type="ARBA" id="ARBA00004251"/>
    </source>
</evidence>
<dbReference type="SMART" id="SM00409">
    <property type="entry name" value="IG"/>
    <property type="match status" value="1"/>
</dbReference>
<dbReference type="InterPro" id="IPR003599">
    <property type="entry name" value="Ig_sub"/>
</dbReference>
<reference evidence="15" key="1">
    <citation type="submission" date="2020-10" db="EMBL/GenBank/DDBJ databases">
        <title>Chromosome-scale genome assembly of the Allis shad, Alosa alosa.</title>
        <authorList>
            <person name="Margot Z."/>
            <person name="Christophe K."/>
            <person name="Cabau C."/>
            <person name="Louis A."/>
            <person name="Berthelot C."/>
            <person name="Parey E."/>
            <person name="Roest Crollius H."/>
            <person name="Montfort J."/>
            <person name="Robinson-Rechavi M."/>
            <person name="Bucao C."/>
            <person name="Bouchez O."/>
            <person name="Gislard M."/>
            <person name="Lluch J."/>
            <person name="Milhes M."/>
            <person name="Lampietro C."/>
            <person name="Lopez Roques C."/>
            <person name="Donnadieu C."/>
            <person name="Braasch I."/>
            <person name="Desvignes T."/>
            <person name="Postlethwait J."/>
            <person name="Bobe J."/>
            <person name="Guiguen Y."/>
        </authorList>
    </citation>
    <scope>NUCLEOTIDE SEQUENCE</scope>
    <source>
        <strain evidence="15">M-15738</strain>
        <tissue evidence="15">Blood</tissue>
    </source>
</reference>
<keyword evidence="5 12" id="KW-1133">Transmembrane helix</keyword>
<dbReference type="InterPro" id="IPR013783">
    <property type="entry name" value="Ig-like_fold"/>
</dbReference>
<dbReference type="InterPro" id="IPR051713">
    <property type="entry name" value="T-cell_Activation_Regulation"/>
</dbReference>
<dbReference type="InterPro" id="IPR036179">
    <property type="entry name" value="Ig-like_dom_sf"/>
</dbReference>
<dbReference type="GO" id="GO:0042102">
    <property type="term" value="P:positive regulation of T cell proliferation"/>
    <property type="evidence" value="ECO:0007669"/>
    <property type="project" value="TreeGrafter"/>
</dbReference>
<comment type="caution">
    <text evidence="15">The sequence shown here is derived from an EMBL/GenBank/DDBJ whole genome shotgun (WGS) entry which is preliminary data.</text>
</comment>
<dbReference type="SUPFAM" id="SSF48726">
    <property type="entry name" value="Immunoglobulin"/>
    <property type="match status" value="2"/>
</dbReference>
<evidence type="ECO:0000256" key="9">
    <source>
        <dbReference type="ARBA" id="ARBA00023180"/>
    </source>
</evidence>